<evidence type="ECO:0000259" key="1">
    <source>
        <dbReference type="Pfam" id="PF14491"/>
    </source>
</evidence>
<dbReference type="EMBL" id="JACJTE010000125">
    <property type="protein sequence ID" value="MBD2565956.1"/>
    <property type="molecule type" value="Genomic_DNA"/>
</dbReference>
<proteinExistence type="predicted"/>
<feature type="domain" description="DUF4435" evidence="1">
    <location>
        <begin position="23"/>
        <end position="233"/>
    </location>
</feature>
<dbReference type="Pfam" id="PF14491">
    <property type="entry name" value="DUF4435"/>
    <property type="match status" value="1"/>
</dbReference>
<dbReference type="InterPro" id="IPR029492">
    <property type="entry name" value="DUF4435"/>
</dbReference>
<sequence length="282" mass="32510">MFSRTSSGIRNTHLFYSGFYLVIVEGTSDCPFWDKFFPSEINGYKLKLKPVGGKAEVQNYINEILTNESKFVVALDSDYRYFLGRLHENQRIIETKYHSIENLILCSSTITSIIRNLSHNVEYEDSTVIQWLEYFDQTTYGLMLADILIEKNNLGKQCVGDNCFPFLVKKHNPIFDILRISDFVTTLNLPQNELNEIDSIMKEYKPRQHIRGHFFFSAVLCFISHEVKKIRNKSVSISNDSFYALSVSLCECCLETDTIFKNIQTQALLAAKEVTELLSQAT</sequence>
<protein>
    <submittedName>
        <fullName evidence="2">DUF4435 domain-containing protein</fullName>
    </submittedName>
</protein>
<dbReference type="RefSeq" id="WP_190971562.1">
    <property type="nucleotide sequence ID" value="NZ_JACJTE010000125.1"/>
</dbReference>
<accession>A0ABR8F8L1</accession>
<reference evidence="2 3" key="1">
    <citation type="journal article" date="2020" name="ISME J.">
        <title>Comparative genomics reveals insights into cyanobacterial evolution and habitat adaptation.</title>
        <authorList>
            <person name="Chen M.Y."/>
            <person name="Teng W.K."/>
            <person name="Zhao L."/>
            <person name="Hu C.X."/>
            <person name="Zhou Y.K."/>
            <person name="Han B.P."/>
            <person name="Song L.R."/>
            <person name="Shu W.S."/>
        </authorList>
    </citation>
    <scope>NUCLEOTIDE SEQUENCE [LARGE SCALE GENOMIC DNA]</scope>
    <source>
        <strain evidence="2 3">FACHB-391</strain>
    </source>
</reference>
<evidence type="ECO:0000313" key="2">
    <source>
        <dbReference type="EMBL" id="MBD2565956.1"/>
    </source>
</evidence>
<dbReference type="Proteomes" id="UP000604661">
    <property type="component" value="Unassembled WGS sequence"/>
</dbReference>
<keyword evidence="3" id="KW-1185">Reference proteome</keyword>
<evidence type="ECO:0000313" key="3">
    <source>
        <dbReference type="Proteomes" id="UP000604661"/>
    </source>
</evidence>
<comment type="caution">
    <text evidence="2">The sequence shown here is derived from an EMBL/GenBank/DDBJ whole genome shotgun (WGS) entry which is preliminary data.</text>
</comment>
<organism evidence="2 3">
    <name type="scientific">Nostoc linckia FACHB-391</name>
    <dbReference type="NCBI Taxonomy" id="2692906"/>
    <lineage>
        <taxon>Bacteria</taxon>
        <taxon>Bacillati</taxon>
        <taxon>Cyanobacteriota</taxon>
        <taxon>Cyanophyceae</taxon>
        <taxon>Nostocales</taxon>
        <taxon>Nostocaceae</taxon>
        <taxon>Nostoc</taxon>
    </lineage>
</organism>
<name>A0ABR8F8L1_NOSLI</name>
<gene>
    <name evidence="2" type="ORF">H6G95_36500</name>
</gene>